<evidence type="ECO:0000259" key="2">
    <source>
        <dbReference type="Pfam" id="PF16190"/>
    </source>
</evidence>
<dbReference type="Pfam" id="PF04865">
    <property type="entry name" value="Baseplate_J"/>
    <property type="match status" value="1"/>
</dbReference>
<organism evidence="3 4">
    <name type="scientific">Kluyvera genomosp. 2</name>
    <dbReference type="NCBI Taxonomy" id="2774054"/>
    <lineage>
        <taxon>Bacteria</taxon>
        <taxon>Pseudomonadati</taxon>
        <taxon>Pseudomonadota</taxon>
        <taxon>Gammaproteobacteria</taxon>
        <taxon>Enterobacterales</taxon>
        <taxon>Enterobacteriaceae</taxon>
        <taxon>Kluyvera</taxon>
    </lineage>
</organism>
<proteinExistence type="predicted"/>
<dbReference type="EMBL" id="PYHO01000051">
    <property type="protein sequence ID" value="PSR44083.1"/>
    <property type="molecule type" value="Genomic_DNA"/>
</dbReference>
<evidence type="ECO:0000259" key="1">
    <source>
        <dbReference type="Pfam" id="PF04865"/>
    </source>
</evidence>
<gene>
    <name evidence="3" type="ORF">C8256_25155</name>
</gene>
<feature type="domain" description="Baseplate protein J-like barrel" evidence="1">
    <location>
        <begin position="102"/>
        <end position="181"/>
    </location>
</feature>
<dbReference type="InterPro" id="IPR006949">
    <property type="entry name" value="Barrel_Baseplate_J-like"/>
</dbReference>
<keyword evidence="4" id="KW-1185">Reference proteome</keyword>
<dbReference type="Gene3D" id="2.40.30.180">
    <property type="entry name" value="Ubiquitin-activating enzyme E1, FCCH domain"/>
    <property type="match status" value="1"/>
</dbReference>
<feature type="domain" description="Ubiquitin-activating enzyme E1 FCCH" evidence="2">
    <location>
        <begin position="275"/>
        <end position="338"/>
    </location>
</feature>
<protein>
    <submittedName>
        <fullName evidence="3">Baseplate J-like family protein</fullName>
    </submittedName>
</protein>
<evidence type="ECO:0000313" key="4">
    <source>
        <dbReference type="Proteomes" id="UP000240892"/>
    </source>
</evidence>
<dbReference type="RefSeq" id="WP_106931036.1">
    <property type="nucleotide sequence ID" value="NZ_CABMMU010000051.1"/>
</dbReference>
<dbReference type="Proteomes" id="UP000240892">
    <property type="component" value="Unassembled WGS sequence"/>
</dbReference>
<evidence type="ECO:0000313" key="3">
    <source>
        <dbReference type="EMBL" id="PSR44083.1"/>
    </source>
</evidence>
<name>A0A2T2XUT2_9ENTR</name>
<accession>A0A2T2XUT2</accession>
<dbReference type="InterPro" id="IPR042302">
    <property type="entry name" value="E1_FCCH_sf"/>
</dbReference>
<dbReference type="InterPro" id="IPR032418">
    <property type="entry name" value="E1_FCCH"/>
</dbReference>
<dbReference type="Pfam" id="PF16190">
    <property type="entry name" value="E1_FCCH"/>
    <property type="match status" value="1"/>
</dbReference>
<dbReference type="AlphaFoldDB" id="A0A2T2XUT2"/>
<sequence length="472" mass="49346">MSDLPVIYDSSGPVPQTAEELRAKIVALATTMSPGITTELPGSLIEDIVSTSTGGAIVCDQARVDLLNSVGPLGANIALLNLLSQQYGVPGQKSEGLTTVPVSFTGPAGFAIPQGFLVSDGNYQYALDDATIIPSSGTTSPVTCNATVSGVWAVPAGTVTNIATSLPADITLTCTNLTAGVPGSEAETVPEYRARVWDAGMKTVQGYPGFIRTGLNAVENIVARLTSVVQDSERWVIMCGGGDIYSMAGAIYKSAGDISRLKGSTLNVTGISNANPGVVTTDLTHGFTSGQIARITGANGISGVNNVDLTITVINPHSFSIGVDTSSSGTWTSGGEVTPNLRNQTVTINDWPDNYAIPFVTPLQQLITITYQWRTEGVNYLTDATILSLVSTPTINYINAIYSGKPLNINTLKDVFLDAVNGTLNKDLFSVLNVVVTVNGTITDVDANTNIISGDPYSYWFIPDDGVYVSGA</sequence>
<reference evidence="3 4" key="1">
    <citation type="submission" date="2018-03" db="EMBL/GenBank/DDBJ databases">
        <title>First report of an OXA-48+CTX-M-M-producing Kluyvera ascorbata clone recovered from patients admitted in a University Hospital in Madrid, Spain.</title>
        <authorList>
            <person name="Hernandez-Garcia M."/>
            <person name="Leon-Sampedro R."/>
            <person name="Perez-Viso B."/>
            <person name="Morosini M.I."/>
            <person name="Lopez-Fresnena N."/>
            <person name="Coque T.M."/>
            <person name="Bonten M."/>
            <person name="Malhotra-Kumar S."/>
            <person name="Ruiz-Garbajosa P."/>
            <person name="Canton R."/>
        </authorList>
    </citation>
    <scope>NUCLEOTIDE SEQUENCE [LARGE SCALE GENOMIC DNA]</scope>
    <source>
        <strain evidence="3 4">KA2</strain>
    </source>
</reference>
<comment type="caution">
    <text evidence="3">The sequence shown here is derived from an EMBL/GenBank/DDBJ whole genome shotgun (WGS) entry which is preliminary data.</text>
</comment>